<proteinExistence type="predicted"/>
<dbReference type="AlphaFoldDB" id="A0A6G1C048"/>
<keyword evidence="3" id="KW-1185">Reference proteome</keyword>
<feature type="non-terminal residue" evidence="2">
    <location>
        <position position="1"/>
    </location>
</feature>
<dbReference type="Pfam" id="PF12776">
    <property type="entry name" value="Myb_DNA-bind_3"/>
    <property type="match status" value="1"/>
</dbReference>
<evidence type="ECO:0000313" key="3">
    <source>
        <dbReference type="Proteomes" id="UP000479710"/>
    </source>
</evidence>
<protein>
    <recommendedName>
        <fullName evidence="1">Myb/SANT-like domain-containing protein</fullName>
    </recommendedName>
</protein>
<dbReference type="PANTHER" id="PTHR47127">
    <property type="entry name" value="10A19I.15"/>
    <property type="match status" value="1"/>
</dbReference>
<accession>A0A6G1C048</accession>
<gene>
    <name evidence="2" type="ORF">E2562_026976</name>
</gene>
<evidence type="ECO:0000313" key="2">
    <source>
        <dbReference type="EMBL" id="KAF0893560.1"/>
    </source>
</evidence>
<organism evidence="2 3">
    <name type="scientific">Oryza meyeriana var. granulata</name>
    <dbReference type="NCBI Taxonomy" id="110450"/>
    <lineage>
        <taxon>Eukaryota</taxon>
        <taxon>Viridiplantae</taxon>
        <taxon>Streptophyta</taxon>
        <taxon>Embryophyta</taxon>
        <taxon>Tracheophyta</taxon>
        <taxon>Spermatophyta</taxon>
        <taxon>Magnoliopsida</taxon>
        <taxon>Liliopsida</taxon>
        <taxon>Poales</taxon>
        <taxon>Poaceae</taxon>
        <taxon>BOP clade</taxon>
        <taxon>Oryzoideae</taxon>
        <taxon>Oryzeae</taxon>
        <taxon>Oryzinae</taxon>
        <taxon>Oryza</taxon>
        <taxon>Oryza meyeriana</taxon>
    </lineage>
</organism>
<reference evidence="2 3" key="1">
    <citation type="submission" date="2019-11" db="EMBL/GenBank/DDBJ databases">
        <title>Whole genome sequence of Oryza granulata.</title>
        <authorList>
            <person name="Li W."/>
        </authorList>
    </citation>
    <scope>NUCLEOTIDE SEQUENCE [LARGE SCALE GENOMIC DNA]</scope>
    <source>
        <strain evidence="3">cv. Menghai</strain>
        <tissue evidence="2">Leaf</tissue>
    </source>
</reference>
<feature type="domain" description="Myb/SANT-like" evidence="1">
    <location>
        <begin position="21"/>
        <end position="111"/>
    </location>
</feature>
<dbReference type="InterPro" id="IPR024752">
    <property type="entry name" value="Myb/SANT-like_dom"/>
</dbReference>
<dbReference type="OrthoDB" id="682780at2759"/>
<sequence>IANMDEVGGGVAGQGGRGAFHWTAHMSAFMLRKMVELIAEGVKTDKGFKEVQLNQDASNLSDHYGLDIRGTQVYNHLRKWRSRWVCISRLKDLSGVLWDDQNKMVVLEEEHYMGHAKTI</sequence>
<comment type="caution">
    <text evidence="2">The sequence shown here is derived from an EMBL/GenBank/DDBJ whole genome shotgun (WGS) entry which is preliminary data.</text>
</comment>
<dbReference type="EMBL" id="SPHZ02000011">
    <property type="protein sequence ID" value="KAF0893560.1"/>
    <property type="molecule type" value="Genomic_DNA"/>
</dbReference>
<name>A0A6G1C048_9ORYZ</name>
<evidence type="ECO:0000259" key="1">
    <source>
        <dbReference type="Pfam" id="PF12776"/>
    </source>
</evidence>
<dbReference type="Proteomes" id="UP000479710">
    <property type="component" value="Unassembled WGS sequence"/>
</dbReference>